<dbReference type="Proteomes" id="UP000011682">
    <property type="component" value="Unassembled WGS sequence"/>
</dbReference>
<dbReference type="eggNOG" id="COG0625">
    <property type="taxonomic scope" value="Bacteria"/>
</dbReference>
<dbReference type="InterPro" id="IPR036282">
    <property type="entry name" value="Glutathione-S-Trfase_C_sf"/>
</dbReference>
<dbReference type="PROSITE" id="PS50405">
    <property type="entry name" value="GST_CTER"/>
    <property type="match status" value="1"/>
</dbReference>
<evidence type="ECO:0000313" key="4">
    <source>
        <dbReference type="EMBL" id="EPX55272.1"/>
    </source>
</evidence>
<comment type="caution">
    <text evidence="4">The sequence shown here is derived from an EMBL/GenBank/DDBJ whole genome shotgun (WGS) entry which is preliminary data.</text>
</comment>
<dbReference type="CDD" id="cd03056">
    <property type="entry name" value="GST_N_4"/>
    <property type="match status" value="1"/>
</dbReference>
<dbReference type="SFLD" id="SFLDS00019">
    <property type="entry name" value="Glutathione_Transferase_(cytos"/>
    <property type="match status" value="1"/>
</dbReference>
<dbReference type="SUPFAM" id="SSF52833">
    <property type="entry name" value="Thioredoxin-like"/>
    <property type="match status" value="1"/>
</dbReference>
<accession>S9NZ14</accession>
<dbReference type="SUPFAM" id="SSF47616">
    <property type="entry name" value="GST C-terminal domain-like"/>
    <property type="match status" value="1"/>
</dbReference>
<evidence type="ECO:0000259" key="3">
    <source>
        <dbReference type="PROSITE" id="PS50405"/>
    </source>
</evidence>
<comment type="similarity">
    <text evidence="1">Belongs to the GST superfamily.</text>
</comment>
<dbReference type="Gene3D" id="3.40.30.10">
    <property type="entry name" value="Glutaredoxin"/>
    <property type="match status" value="1"/>
</dbReference>
<dbReference type="Pfam" id="PF00043">
    <property type="entry name" value="GST_C"/>
    <property type="match status" value="1"/>
</dbReference>
<dbReference type="SFLD" id="SFLDG00358">
    <property type="entry name" value="Main_(cytGST)"/>
    <property type="match status" value="1"/>
</dbReference>
<dbReference type="CDD" id="cd03206">
    <property type="entry name" value="GST_C_7"/>
    <property type="match status" value="1"/>
</dbReference>
<dbReference type="Pfam" id="PF02798">
    <property type="entry name" value="GST_N"/>
    <property type="match status" value="1"/>
</dbReference>
<feature type="domain" description="GST N-terminal" evidence="2">
    <location>
        <begin position="52"/>
        <end position="133"/>
    </location>
</feature>
<protein>
    <submittedName>
        <fullName evidence="4">Glutathione S-transferase</fullName>
    </submittedName>
</protein>
<dbReference type="InterPro" id="IPR010987">
    <property type="entry name" value="Glutathione-S-Trfase_C-like"/>
</dbReference>
<name>S9NZ14_CYSF2</name>
<dbReference type="EMBL" id="ANAH02000073">
    <property type="protein sequence ID" value="EPX55272.1"/>
    <property type="molecule type" value="Genomic_DNA"/>
</dbReference>
<proteinExistence type="inferred from homology"/>
<keyword evidence="5" id="KW-1185">Reference proteome</keyword>
<feature type="domain" description="GST C-terminal" evidence="3">
    <location>
        <begin position="139"/>
        <end position="257"/>
    </location>
</feature>
<evidence type="ECO:0000313" key="5">
    <source>
        <dbReference type="Proteomes" id="UP000011682"/>
    </source>
</evidence>
<dbReference type="PANTHER" id="PTHR44051">
    <property type="entry name" value="GLUTATHIONE S-TRANSFERASE-RELATED"/>
    <property type="match status" value="1"/>
</dbReference>
<dbReference type="InterPro" id="IPR036249">
    <property type="entry name" value="Thioredoxin-like_sf"/>
</dbReference>
<dbReference type="Gene3D" id="1.20.1050.10">
    <property type="match status" value="1"/>
</dbReference>
<sequence>MLQRATWSRLGPRNHSAMWNSALSGTRIPLAGGNEHLSLRKRGASPMTVPVRPLRFYRYALSGHSHRVELFLSLLKLPSEFIDVDLAKGEHKTPGFLARNPFGQVPVLEDGEVTLADSNAILVYLATRYDPSGHWLPREPVAAARVQQWLSVAAGPLASGPAAARLVTVFGAKLDAERAKAIATQLYTVLDPSLAHRSFLVGEAPTLADVALYSYTAHAPEGGVSLEPYGNVRAWLARIEALPGFVPMPRTPTRFTA</sequence>
<dbReference type="PANTHER" id="PTHR44051:SF2">
    <property type="entry name" value="HYPOTHETICAL GLUTATHIONE S-TRANSFERASE LIKE PROTEIN"/>
    <property type="match status" value="1"/>
</dbReference>
<evidence type="ECO:0000259" key="2">
    <source>
        <dbReference type="PROSITE" id="PS50404"/>
    </source>
</evidence>
<dbReference type="InterPro" id="IPR004046">
    <property type="entry name" value="GST_C"/>
</dbReference>
<organism evidence="4 5">
    <name type="scientific">Cystobacter fuscus (strain ATCC 25194 / DSM 2262 / NBRC 100088 / M29)</name>
    <dbReference type="NCBI Taxonomy" id="1242864"/>
    <lineage>
        <taxon>Bacteria</taxon>
        <taxon>Pseudomonadati</taxon>
        <taxon>Myxococcota</taxon>
        <taxon>Myxococcia</taxon>
        <taxon>Myxococcales</taxon>
        <taxon>Cystobacterineae</taxon>
        <taxon>Archangiaceae</taxon>
        <taxon>Cystobacter</taxon>
    </lineage>
</organism>
<reference evidence="4" key="1">
    <citation type="submission" date="2013-05" db="EMBL/GenBank/DDBJ databases">
        <title>Genome assembly of Cystobacter fuscus DSM 2262.</title>
        <authorList>
            <person name="Sharma G."/>
            <person name="Khatri I."/>
            <person name="Kaur C."/>
            <person name="Mayilraj S."/>
            <person name="Subramanian S."/>
        </authorList>
    </citation>
    <scope>NUCLEOTIDE SEQUENCE [LARGE SCALE GENOMIC DNA]</scope>
    <source>
        <strain evidence="4">DSM 2262</strain>
    </source>
</reference>
<evidence type="ECO:0000256" key="1">
    <source>
        <dbReference type="RuleBase" id="RU003494"/>
    </source>
</evidence>
<dbReference type="InterPro" id="IPR004045">
    <property type="entry name" value="Glutathione_S-Trfase_N"/>
</dbReference>
<dbReference type="PROSITE" id="PS50404">
    <property type="entry name" value="GST_NTER"/>
    <property type="match status" value="1"/>
</dbReference>
<dbReference type="SFLD" id="SFLDG01151">
    <property type="entry name" value="Main.2:_Nu-like"/>
    <property type="match status" value="1"/>
</dbReference>
<dbReference type="InterPro" id="IPR040079">
    <property type="entry name" value="Glutathione_S-Trfase"/>
</dbReference>
<dbReference type="GO" id="GO:0016740">
    <property type="term" value="F:transferase activity"/>
    <property type="evidence" value="ECO:0007669"/>
    <property type="project" value="UniProtKB-KW"/>
</dbReference>
<gene>
    <name evidence="4" type="ORF">D187_009481</name>
</gene>
<dbReference type="AlphaFoldDB" id="S9NZ14"/>